<sequence>MFSDLQPVLQYLETLSVKIARLEAEQIVSRNILGNLAARIHNVEYKEIESMQQRMEQTTKQALLPSIMEGIHALSEAEVRKQLGI</sequence>
<protein>
    <submittedName>
        <fullName evidence="1">Uncharacterized protein</fullName>
    </submittedName>
</protein>
<reference evidence="1 2" key="1">
    <citation type="submission" date="2020-08" db="EMBL/GenBank/DDBJ databases">
        <title>Genomic Encyclopedia of Type Strains, Phase IV (KMG-IV): sequencing the most valuable type-strain genomes for metagenomic binning, comparative biology and taxonomic classification.</title>
        <authorList>
            <person name="Goeker M."/>
        </authorList>
    </citation>
    <scope>NUCLEOTIDE SEQUENCE [LARGE SCALE GENOMIC DNA]</scope>
    <source>
        <strain evidence="1 2">DSM 105074</strain>
    </source>
</reference>
<dbReference type="EMBL" id="JACHGF010000008">
    <property type="protein sequence ID" value="MBB5286249.1"/>
    <property type="molecule type" value="Genomic_DNA"/>
</dbReference>
<name>A0A840U331_9BACT</name>
<dbReference type="RefSeq" id="WP_184177187.1">
    <property type="nucleotide sequence ID" value="NZ_JACHGF010000008.1"/>
</dbReference>
<accession>A0A840U331</accession>
<dbReference type="Proteomes" id="UP000557307">
    <property type="component" value="Unassembled WGS sequence"/>
</dbReference>
<evidence type="ECO:0000313" key="2">
    <source>
        <dbReference type="Proteomes" id="UP000557307"/>
    </source>
</evidence>
<comment type="caution">
    <text evidence="1">The sequence shown here is derived from an EMBL/GenBank/DDBJ whole genome shotgun (WGS) entry which is preliminary data.</text>
</comment>
<dbReference type="AlphaFoldDB" id="A0A840U331"/>
<evidence type="ECO:0000313" key="1">
    <source>
        <dbReference type="EMBL" id="MBB5286249.1"/>
    </source>
</evidence>
<organism evidence="1 2">
    <name type="scientific">Rhabdobacter roseus</name>
    <dbReference type="NCBI Taxonomy" id="1655419"/>
    <lineage>
        <taxon>Bacteria</taxon>
        <taxon>Pseudomonadati</taxon>
        <taxon>Bacteroidota</taxon>
        <taxon>Cytophagia</taxon>
        <taxon>Cytophagales</taxon>
        <taxon>Cytophagaceae</taxon>
        <taxon>Rhabdobacter</taxon>
    </lineage>
</organism>
<proteinExistence type="predicted"/>
<gene>
    <name evidence="1" type="ORF">HNQ92_004409</name>
</gene>
<keyword evidence="2" id="KW-1185">Reference proteome</keyword>